<protein>
    <recommendedName>
        <fullName evidence="4">Cytochrome P450</fullName>
    </recommendedName>
</protein>
<dbReference type="RefSeq" id="WP_344041554.1">
    <property type="nucleotide sequence ID" value="NZ_BAAAKE010000029.1"/>
</dbReference>
<evidence type="ECO:0000313" key="3">
    <source>
        <dbReference type="Proteomes" id="UP001595833"/>
    </source>
</evidence>
<reference evidence="3" key="1">
    <citation type="journal article" date="2019" name="Int. J. Syst. Evol. Microbiol.">
        <title>The Global Catalogue of Microorganisms (GCM) 10K type strain sequencing project: providing services to taxonomists for standard genome sequencing and annotation.</title>
        <authorList>
            <consortium name="The Broad Institute Genomics Platform"/>
            <consortium name="The Broad Institute Genome Sequencing Center for Infectious Disease"/>
            <person name="Wu L."/>
            <person name="Ma J."/>
        </authorList>
    </citation>
    <scope>NUCLEOTIDE SEQUENCE [LARGE SCALE GENOMIC DNA]</scope>
    <source>
        <strain evidence="3">KCTC 12848</strain>
    </source>
</reference>
<name>A0ABV9XXY2_9PSEU</name>
<evidence type="ECO:0008006" key="4">
    <source>
        <dbReference type="Google" id="ProtNLM"/>
    </source>
</evidence>
<dbReference type="EMBL" id="JBHSJB010000010">
    <property type="protein sequence ID" value="MFC5054288.1"/>
    <property type="molecule type" value="Genomic_DNA"/>
</dbReference>
<evidence type="ECO:0000256" key="1">
    <source>
        <dbReference type="SAM" id="MobiDB-lite"/>
    </source>
</evidence>
<evidence type="ECO:0000313" key="2">
    <source>
        <dbReference type="EMBL" id="MFC5054288.1"/>
    </source>
</evidence>
<sequence>MTIESDITAVTDAPLPLLRRRTLVRATSREAPWTSIDEVLRVLRDATPPASMGSTESWQAGRARTIGMIGSATDLRLSPSRQLLSFTARFTPATRRGRRHVVHIATATHVPTLADLADGLADATHAGLDLSVEAFVDYVDALERLPDATGTPIDWGRPPQEVLEQVASWRDPLQVGHATADPDLAAGARALHTAAMLHALAAGHSIITLTREILDGPLPWVHGRKPEPFLRPIGTALGELNGGRKTGRDDQRPAETRVEDHLTTAVIVEAALTALGGQPHRAVDALRHRADQLDDTDTWYIPADRAAMLRNLALLLAELFSPAPTELQLLRRVQPGDVIAVLHQPTQEQQLRVMQVTGPVQYLALGTAGGTERLTIPVNDVTTPPSRISGLLMINPAADHTPPIELKIVDGPHYPFMKAGHIATDRWAILPSSLAGADHDTVTTRLLALSHRAVHEFDNTARP</sequence>
<feature type="region of interest" description="Disordered" evidence="1">
    <location>
        <begin position="235"/>
        <end position="256"/>
    </location>
</feature>
<feature type="compositionally biased region" description="Basic and acidic residues" evidence="1">
    <location>
        <begin position="246"/>
        <end position="256"/>
    </location>
</feature>
<dbReference type="Proteomes" id="UP001595833">
    <property type="component" value="Unassembled WGS sequence"/>
</dbReference>
<comment type="caution">
    <text evidence="2">The sequence shown here is derived from an EMBL/GenBank/DDBJ whole genome shotgun (WGS) entry which is preliminary data.</text>
</comment>
<proteinExistence type="predicted"/>
<organism evidence="2 3">
    <name type="scientific">Saccharothrix xinjiangensis</name>
    <dbReference type="NCBI Taxonomy" id="204798"/>
    <lineage>
        <taxon>Bacteria</taxon>
        <taxon>Bacillati</taxon>
        <taxon>Actinomycetota</taxon>
        <taxon>Actinomycetes</taxon>
        <taxon>Pseudonocardiales</taxon>
        <taxon>Pseudonocardiaceae</taxon>
        <taxon>Saccharothrix</taxon>
    </lineage>
</organism>
<gene>
    <name evidence="2" type="ORF">ACFPFM_11020</name>
</gene>
<keyword evidence="3" id="KW-1185">Reference proteome</keyword>
<accession>A0ABV9XXY2</accession>